<comment type="caution">
    <text evidence="2">The sequence shown here is derived from an EMBL/GenBank/DDBJ whole genome shotgun (WGS) entry which is preliminary data.</text>
</comment>
<evidence type="ECO:0000313" key="2">
    <source>
        <dbReference type="EMBL" id="MBC2678003.1"/>
    </source>
</evidence>
<feature type="signal peptide" evidence="1">
    <location>
        <begin position="1"/>
        <end position="32"/>
    </location>
</feature>
<dbReference type="Proteomes" id="UP000546173">
    <property type="component" value="Unassembled WGS sequence"/>
</dbReference>
<dbReference type="AlphaFoldDB" id="A0A7X1G3Z6"/>
<proteinExistence type="predicted"/>
<gene>
    <name evidence="2" type="ORF">H7993_06310</name>
</gene>
<keyword evidence="1" id="KW-0732">Signal</keyword>
<dbReference type="SUPFAM" id="SSF53850">
    <property type="entry name" value="Periplasmic binding protein-like II"/>
    <property type="match status" value="1"/>
</dbReference>
<evidence type="ECO:0000313" key="3">
    <source>
        <dbReference type="Proteomes" id="UP000546173"/>
    </source>
</evidence>
<name>A0A7X1G3Z6_9PSED</name>
<organism evidence="2 3">
    <name type="scientific">Pseudomonas baltica</name>
    <dbReference type="NCBI Taxonomy" id="2762576"/>
    <lineage>
        <taxon>Bacteria</taxon>
        <taxon>Pseudomonadati</taxon>
        <taxon>Pseudomonadota</taxon>
        <taxon>Gammaproteobacteria</taxon>
        <taxon>Pseudomonadales</taxon>
        <taxon>Pseudomonadaceae</taxon>
        <taxon>Pseudomonas</taxon>
    </lineage>
</organism>
<feature type="chain" id="PRO_5031386054" evidence="1">
    <location>
        <begin position="33"/>
        <end position="280"/>
    </location>
</feature>
<reference evidence="2 3" key="1">
    <citation type="submission" date="2020-08" db="EMBL/GenBank/DDBJ databases">
        <title>Pseudomonas sp. nov.</title>
        <authorList>
            <person name="Gieschler S."/>
            <person name="Fiedler G."/>
            <person name="Brinks E."/>
            <person name="Boehnlein C."/>
            <person name="Franz C.M.A.P."/>
            <person name="Kabisch J."/>
        </authorList>
    </citation>
    <scope>NUCLEOTIDE SEQUENCE [LARGE SCALE GENOMIC DNA]</scope>
    <source>
        <strain evidence="2 3">MBT-2</strain>
    </source>
</reference>
<keyword evidence="3" id="KW-1185">Reference proteome</keyword>
<sequence>MKYGYVKAALPRLLLAALVPWVAALWASGTQAAQEVRIGAAHFPPYVVHPEQGRNEGLLPSLIEQLNQVQTTWHFVLVPTSIARRYQDFERGRVDMAIFENPLWGWQRIKHSAVDLGLEDAEVFVALKQGNDQDFFADLNGKRMALFYGYHYAFADFDANPQYLLRRFNAVLTYSHESNLMMVVRKRADIAMVTRSFLSDFVARNPDIGSQLLVSQRLDQIYRHYALIRPGAPISAEEFTTLMQQMHASGRLLPIFAPAKVAVLAQPARRVVVRNPAAKP</sequence>
<evidence type="ECO:0000256" key="1">
    <source>
        <dbReference type="SAM" id="SignalP"/>
    </source>
</evidence>
<dbReference type="Pfam" id="PF12974">
    <property type="entry name" value="Phosphonate-bd"/>
    <property type="match status" value="1"/>
</dbReference>
<dbReference type="RefSeq" id="WP_122479088.1">
    <property type="nucleotide sequence ID" value="NZ_JACMYH010000001.1"/>
</dbReference>
<dbReference type="Gene3D" id="3.40.190.10">
    <property type="entry name" value="Periplasmic binding protein-like II"/>
    <property type="match status" value="2"/>
</dbReference>
<accession>A0A7X1G3Z6</accession>
<protein>
    <submittedName>
        <fullName evidence="2">Transporter substrate-binding domain-containing protein</fullName>
    </submittedName>
</protein>
<dbReference type="EMBL" id="JACMYH010000001">
    <property type="protein sequence ID" value="MBC2678003.1"/>
    <property type="molecule type" value="Genomic_DNA"/>
</dbReference>